<comment type="caution">
    <text evidence="3">The sequence shown here is derived from an EMBL/GenBank/DDBJ whole genome shotgun (WGS) entry which is preliminary data.</text>
</comment>
<dbReference type="PANTHER" id="PTHR45266:SF3">
    <property type="entry name" value="OXALOACETATE DECARBOXYLASE ALPHA CHAIN"/>
    <property type="match status" value="1"/>
</dbReference>
<dbReference type="InterPro" id="IPR011053">
    <property type="entry name" value="Single_hybrid_motif"/>
</dbReference>
<dbReference type="InterPro" id="IPR001882">
    <property type="entry name" value="Biotin_BS"/>
</dbReference>
<organism evidence="3 4">
    <name type="scientific">Winogradskyella bathintestinalis</name>
    <dbReference type="NCBI Taxonomy" id="3035208"/>
    <lineage>
        <taxon>Bacteria</taxon>
        <taxon>Pseudomonadati</taxon>
        <taxon>Bacteroidota</taxon>
        <taxon>Flavobacteriia</taxon>
        <taxon>Flavobacteriales</taxon>
        <taxon>Flavobacteriaceae</taxon>
        <taxon>Winogradskyella</taxon>
    </lineage>
</organism>
<dbReference type="EMBL" id="JASDDK010000003">
    <property type="protein sequence ID" value="MDN3493162.1"/>
    <property type="molecule type" value="Genomic_DNA"/>
</dbReference>
<dbReference type="InterPro" id="IPR000089">
    <property type="entry name" value="Biotin_lipoyl"/>
</dbReference>
<gene>
    <name evidence="3" type="ORF">QMA06_10530</name>
</gene>
<dbReference type="InterPro" id="IPR050709">
    <property type="entry name" value="Biotin_Carboxyl_Carrier/Decarb"/>
</dbReference>
<dbReference type="CDD" id="cd06850">
    <property type="entry name" value="biotinyl_domain"/>
    <property type="match status" value="1"/>
</dbReference>
<name>A0ABT7ZW14_9FLAO</name>
<feature type="domain" description="Lipoyl-binding" evidence="2">
    <location>
        <begin position="80"/>
        <end position="158"/>
    </location>
</feature>
<keyword evidence="1" id="KW-0092">Biotin</keyword>
<dbReference type="RefSeq" id="WP_290206814.1">
    <property type="nucleotide sequence ID" value="NZ_JASDDK010000003.1"/>
</dbReference>
<reference evidence="3 4" key="1">
    <citation type="journal article" date="2023" name="Int. J. Syst. Evol. Microbiol.">
        <title>Winogradskyella bathintestinalis sp. nov., isolated from the intestine of the deep-sea loosejaw dragonfish, Malacosteus niger.</title>
        <authorList>
            <person name="Uniacke-Lowe S."/>
            <person name="Johnson C.N."/>
            <person name="Stanton C."/>
            <person name="Hill C."/>
            <person name="Ross P."/>
        </authorList>
    </citation>
    <scope>NUCLEOTIDE SEQUENCE [LARGE SCALE GENOMIC DNA]</scope>
    <source>
        <strain evidence="3 4">APC 3343</strain>
    </source>
</reference>
<dbReference type="PROSITE" id="PS50968">
    <property type="entry name" value="BIOTINYL_LIPOYL"/>
    <property type="match status" value="1"/>
</dbReference>
<proteinExistence type="predicted"/>
<keyword evidence="4" id="KW-1185">Reference proteome</keyword>
<dbReference type="Pfam" id="PF00364">
    <property type="entry name" value="Biotin_lipoyl"/>
    <property type="match status" value="1"/>
</dbReference>
<evidence type="ECO:0000313" key="4">
    <source>
        <dbReference type="Proteomes" id="UP001231197"/>
    </source>
</evidence>
<evidence type="ECO:0000313" key="3">
    <source>
        <dbReference type="EMBL" id="MDN3493162.1"/>
    </source>
</evidence>
<protein>
    <submittedName>
        <fullName evidence="3">Acetyl-CoA carboxylase biotin carboxyl carrier protein subunit</fullName>
    </submittedName>
</protein>
<dbReference type="PANTHER" id="PTHR45266">
    <property type="entry name" value="OXALOACETATE DECARBOXYLASE ALPHA CHAIN"/>
    <property type="match status" value="1"/>
</dbReference>
<sequence length="161" mass="18260">MYKIKVSDNQTFNISEKSLESLDIVVTSTNDFHILHDNTSIKAEIVKSDFNNKMYSIKVNNNTYEVDIYNALDQQIEALGFEIGASKKVTDIKAPMPGLILEIYVTEGQEVKENDPLLILEAMKMENVIHSPREGKIKSIHVKQGETVDKNSLLIEFETKI</sequence>
<dbReference type="PROSITE" id="PS00188">
    <property type="entry name" value="BIOTIN"/>
    <property type="match status" value="1"/>
</dbReference>
<accession>A0ABT7ZW14</accession>
<dbReference type="Gene3D" id="2.40.50.100">
    <property type="match status" value="1"/>
</dbReference>
<evidence type="ECO:0000259" key="2">
    <source>
        <dbReference type="PROSITE" id="PS50968"/>
    </source>
</evidence>
<dbReference type="SUPFAM" id="SSF51230">
    <property type="entry name" value="Single hybrid motif"/>
    <property type="match status" value="1"/>
</dbReference>
<dbReference type="Proteomes" id="UP001231197">
    <property type="component" value="Unassembled WGS sequence"/>
</dbReference>
<evidence type="ECO:0000256" key="1">
    <source>
        <dbReference type="ARBA" id="ARBA00023267"/>
    </source>
</evidence>